<keyword evidence="6 7" id="KW-0472">Membrane</keyword>
<evidence type="ECO:0000256" key="1">
    <source>
        <dbReference type="ARBA" id="ARBA00004651"/>
    </source>
</evidence>
<dbReference type="EC" id="2.3.1.-" evidence="11"/>
<feature type="transmembrane region" description="Helical" evidence="8">
    <location>
        <begin position="356"/>
        <end position="375"/>
    </location>
</feature>
<keyword evidence="3 7" id="KW-1003">Cell membrane</keyword>
<evidence type="ECO:0000256" key="3">
    <source>
        <dbReference type="ARBA" id="ARBA00022475"/>
    </source>
</evidence>
<dbReference type="GO" id="GO:0042121">
    <property type="term" value="P:alginic acid biosynthetic process"/>
    <property type="evidence" value="ECO:0007669"/>
    <property type="project" value="InterPro"/>
</dbReference>
<evidence type="ECO:0000256" key="5">
    <source>
        <dbReference type="ARBA" id="ARBA00022989"/>
    </source>
</evidence>
<evidence type="ECO:0000256" key="7">
    <source>
        <dbReference type="PIRNR" id="PIRNR016636"/>
    </source>
</evidence>
<protein>
    <submittedName>
        <fullName evidence="9">MBOAT family protein</fullName>
    </submittedName>
    <submittedName>
        <fullName evidence="11">Peptidoglycan O-acetyltransferase</fullName>
        <ecNumber evidence="11">2.3.1.-</ecNumber>
    </submittedName>
</protein>
<dbReference type="RefSeq" id="WP_003498937.1">
    <property type="nucleotide sequence ID" value="NZ_CABKPP010000003.1"/>
</dbReference>
<dbReference type="InterPro" id="IPR051085">
    <property type="entry name" value="MB_O-acyltransferase"/>
</dbReference>
<feature type="transmembrane region" description="Helical" evidence="8">
    <location>
        <begin position="77"/>
        <end position="95"/>
    </location>
</feature>
<dbReference type="Pfam" id="PF03062">
    <property type="entry name" value="MBOAT"/>
    <property type="match status" value="1"/>
</dbReference>
<dbReference type="GO" id="GO:0016746">
    <property type="term" value="F:acyltransferase activity"/>
    <property type="evidence" value="ECO:0007669"/>
    <property type="project" value="UniProtKB-KW"/>
</dbReference>
<evidence type="ECO:0000256" key="8">
    <source>
        <dbReference type="SAM" id="Phobius"/>
    </source>
</evidence>
<evidence type="ECO:0000256" key="6">
    <source>
        <dbReference type="ARBA" id="ARBA00023136"/>
    </source>
</evidence>
<dbReference type="GO" id="GO:0005886">
    <property type="term" value="C:plasma membrane"/>
    <property type="evidence" value="ECO:0007669"/>
    <property type="project" value="UniProtKB-SubCell"/>
</dbReference>
<evidence type="ECO:0000313" key="9">
    <source>
        <dbReference type="EMBL" id="MCK0086633.1"/>
    </source>
</evidence>
<name>A0A6N3HHU4_CLOSY</name>
<dbReference type="InterPro" id="IPR024194">
    <property type="entry name" value="Ac/AlaTfrase_AlgI/DltB"/>
</dbReference>
<dbReference type="Proteomes" id="UP001300871">
    <property type="component" value="Unassembled WGS sequence"/>
</dbReference>
<accession>A0A6N3HHU4</accession>
<dbReference type="EMBL" id="CACRUA010000054">
    <property type="protein sequence ID" value="VYU76567.1"/>
    <property type="molecule type" value="Genomic_DNA"/>
</dbReference>
<gene>
    <name evidence="11" type="primary">patA_3</name>
    <name evidence="11" type="ORF">CSLFYP84_03893</name>
    <name evidence="9" type="ORF">K5I21_12255</name>
    <name evidence="10" type="ORF">PM006_14660</name>
</gene>
<dbReference type="PANTHER" id="PTHR13285:SF18">
    <property type="entry name" value="PROTEIN-CYSTEINE N-PALMITOYLTRANSFERASE RASP"/>
    <property type="match status" value="1"/>
</dbReference>
<feature type="transmembrane region" description="Helical" evidence="8">
    <location>
        <begin position="324"/>
        <end position="344"/>
    </location>
</feature>
<dbReference type="EMBL" id="JAINVB010000001">
    <property type="protein sequence ID" value="MCK0086633.1"/>
    <property type="molecule type" value="Genomic_DNA"/>
</dbReference>
<feature type="transmembrane region" description="Helical" evidence="8">
    <location>
        <begin position="438"/>
        <end position="460"/>
    </location>
</feature>
<feature type="transmembrane region" description="Helical" evidence="8">
    <location>
        <begin position="143"/>
        <end position="164"/>
    </location>
</feature>
<dbReference type="PANTHER" id="PTHR13285">
    <property type="entry name" value="ACYLTRANSFERASE"/>
    <property type="match status" value="1"/>
</dbReference>
<keyword evidence="5 8" id="KW-1133">Transmembrane helix</keyword>
<dbReference type="Proteomes" id="UP001203136">
    <property type="component" value="Unassembled WGS sequence"/>
</dbReference>
<evidence type="ECO:0000313" key="10">
    <source>
        <dbReference type="EMBL" id="MDB2001445.1"/>
    </source>
</evidence>
<keyword evidence="7 11" id="KW-0012">Acyltransferase</keyword>
<evidence type="ECO:0000313" key="11">
    <source>
        <dbReference type="EMBL" id="VYU76567.1"/>
    </source>
</evidence>
<feature type="transmembrane region" description="Helical" evidence="8">
    <location>
        <begin position="402"/>
        <end position="426"/>
    </location>
</feature>
<reference evidence="11" key="1">
    <citation type="submission" date="2019-11" db="EMBL/GenBank/DDBJ databases">
        <authorList>
            <person name="Feng L."/>
        </authorList>
    </citation>
    <scope>NUCLEOTIDE SEQUENCE</scope>
    <source>
        <strain evidence="11">CsymbiosumLFYP84</strain>
    </source>
</reference>
<reference evidence="9" key="2">
    <citation type="journal article" date="2022" name="Cell Host Microbe">
        <title>Colonization of the live biotherapeutic product VE303 and modulation of the microbiota and metabolites in healthy volunteers.</title>
        <authorList>
            <person name="Dsouza M."/>
            <person name="Menon R."/>
            <person name="Crossette E."/>
            <person name="Bhattarai S.K."/>
            <person name="Schneider J."/>
            <person name="Kim Y.G."/>
            <person name="Reddy S."/>
            <person name="Caballero S."/>
            <person name="Felix C."/>
            <person name="Cornacchione L."/>
            <person name="Hendrickson J."/>
            <person name="Watson A.R."/>
            <person name="Minot S.S."/>
            <person name="Greenfield N."/>
            <person name="Schopf L."/>
            <person name="Szabady R."/>
            <person name="Patarroyo J."/>
            <person name="Smith W."/>
            <person name="Harrison P."/>
            <person name="Kuijper E.J."/>
            <person name="Kelly C.P."/>
            <person name="Olle B."/>
            <person name="Bobilev D."/>
            <person name="Silber J.L."/>
            <person name="Bucci V."/>
            <person name="Roberts B."/>
            <person name="Faith J."/>
            <person name="Norman J.M."/>
        </authorList>
    </citation>
    <scope>NUCLEOTIDE SEQUENCE</scope>
    <source>
        <strain evidence="9">VE303-04</strain>
    </source>
</reference>
<keyword evidence="7 11" id="KW-0808">Transferase</keyword>
<organism evidence="11">
    <name type="scientific">Clostridium symbiosum</name>
    <name type="common">Bacteroides symbiosus</name>
    <dbReference type="NCBI Taxonomy" id="1512"/>
    <lineage>
        <taxon>Bacteria</taxon>
        <taxon>Bacillati</taxon>
        <taxon>Bacillota</taxon>
        <taxon>Clostridia</taxon>
        <taxon>Lachnospirales</taxon>
        <taxon>Lachnospiraceae</taxon>
        <taxon>Otoolea</taxon>
    </lineage>
</organism>
<evidence type="ECO:0000256" key="2">
    <source>
        <dbReference type="ARBA" id="ARBA00010323"/>
    </source>
</evidence>
<feature type="transmembrane region" description="Helical" evidence="8">
    <location>
        <begin position="115"/>
        <end position="136"/>
    </location>
</feature>
<comment type="similarity">
    <text evidence="2 7">Belongs to the membrane-bound acyltransferase family.</text>
</comment>
<reference evidence="10" key="3">
    <citation type="submission" date="2023-01" db="EMBL/GenBank/DDBJ databases">
        <title>Human gut microbiome strain richness.</title>
        <authorList>
            <person name="Chen-Liaw A."/>
        </authorList>
    </citation>
    <scope>NUCLEOTIDE SEQUENCE</scope>
    <source>
        <strain evidence="10">B1_m1001713B170214d0_201011</strain>
    </source>
</reference>
<dbReference type="PIRSF" id="PIRSF500217">
    <property type="entry name" value="AlgI"/>
    <property type="match status" value="1"/>
</dbReference>
<dbReference type="InterPro" id="IPR004299">
    <property type="entry name" value="MBOAT_fam"/>
</dbReference>
<comment type="subcellular location">
    <subcellularLocation>
        <location evidence="1">Cell membrane</location>
        <topology evidence="1">Multi-pass membrane protein</topology>
    </subcellularLocation>
</comment>
<keyword evidence="4 8" id="KW-0812">Transmembrane</keyword>
<dbReference type="InterPro" id="IPR028362">
    <property type="entry name" value="AlgI"/>
</dbReference>
<feature type="transmembrane region" description="Helical" evidence="8">
    <location>
        <begin position="224"/>
        <end position="241"/>
    </location>
</feature>
<proteinExistence type="inferred from homology"/>
<dbReference type="EMBL" id="JAQLGM010000039">
    <property type="protein sequence ID" value="MDB2001445.1"/>
    <property type="molecule type" value="Genomic_DNA"/>
</dbReference>
<sequence>MVFSSLLFLFRFLPAALLAYFAAPRRYRNGILFVSSLIFYGWGEPVYILLLLFSTIVDFIHGKLVDHYKREGNLGGAKLAVASSVLINLGLLGIFKYTDFLIGAFNTVTGKGVPLLNLALPIGISFYTFQTMSYTIDVYRGKAGVQTSIIAFGAYVSMFPQLIAGPIVRYSTIAGELTSRKETLAGFSEGAVLFAAGLGKKVLFANQLGQIWNEIIHIVPEQRSVLMVWIGIFAFGMQIYFDFSGYSDMALGLGRMFGFHFPENFHYPYESKSITEFWRRWHISLGTWFKEYVYFPLGGSRCKKAGQLRNILIVWLLTGIWHGAGWNFLLWGLYFAAFLLLEKFFLKERLEKCPAFIRWLYAMLAVFMGWVLFAFDDMQAGLLYFRQLFGAAGLSLVNERTLYILFTNLILMAAAAIGATSLPIAFCREHIQKKSLPILEPIFVAAVLLVSTAFLVNAGYNPFLYFRF</sequence>
<dbReference type="AlphaFoldDB" id="A0A6N3HHU4"/>
<dbReference type="PIRSF" id="PIRSF016636">
    <property type="entry name" value="AlgI_DltB"/>
    <property type="match status" value="1"/>
</dbReference>
<evidence type="ECO:0000256" key="4">
    <source>
        <dbReference type="ARBA" id="ARBA00022692"/>
    </source>
</evidence>